<dbReference type="SUPFAM" id="SSF47203">
    <property type="entry name" value="Acyl-CoA dehydrogenase C-terminal domain-like"/>
    <property type="match status" value="1"/>
</dbReference>
<name>A0ABP9LK16_9ACTN</name>
<dbReference type="Gene3D" id="2.40.110.10">
    <property type="entry name" value="Butyryl-CoA Dehydrogenase, subunit A, domain 2"/>
    <property type="match status" value="1"/>
</dbReference>
<feature type="domain" description="Acyl-CoA dehydrogenase C-terminal" evidence="3">
    <location>
        <begin position="250"/>
        <end position="373"/>
    </location>
</feature>
<dbReference type="Gene3D" id="1.10.540.10">
    <property type="entry name" value="Acyl-CoA dehydrogenase/oxidase, N-terminal domain"/>
    <property type="match status" value="1"/>
</dbReference>
<protein>
    <submittedName>
        <fullName evidence="4">Acyl-CoA dehydrogenase family protein</fullName>
    </submittedName>
</protein>
<dbReference type="EMBL" id="BAABKC010000128">
    <property type="protein sequence ID" value="GAA5078417.1"/>
    <property type="molecule type" value="Genomic_DNA"/>
</dbReference>
<proteinExistence type="predicted"/>
<dbReference type="Proteomes" id="UP001500124">
    <property type="component" value="Unassembled WGS sequence"/>
</dbReference>
<sequence>MSTATAASATRREAPLDARVATVLPVLREDAPRIDDAAAFPVRGLTALRESGLMGLLVPREYGGLGGDLADLAHVARDLAGECLSTAMIWAMHCQQVTALVGHGSPDLCHHLLPRIARGEVYVASVTSEKVKGGHLLSAHSPLTDESCGALRFDRDAPIVTGGGHADGFLITVRDGPEAAPHEVTAVYADRGRLTVEEGAARWNPMGMRGTHSIPLRLSGTVDESAVVGRRGAFREVAVADFVPAGHIAWAACWLGAARGALRSVLELLRSPAGRRQFDIDGQQLRSRLARVRMDLDAMAALLAQVTAESERHRGAAEAGSPPVQLRLNALKVFTAERSFACVDELVRVVGLRHGYIRHAELPLERLFRDLRSASLNYADDRLLAANGAMCLLDREVSLAG</sequence>
<keyword evidence="5" id="KW-1185">Reference proteome</keyword>
<feature type="domain" description="Acyl-CoA dehydrogenase/oxidase N-terminal" evidence="2">
    <location>
        <begin position="29"/>
        <end position="120"/>
    </location>
</feature>
<dbReference type="InterPro" id="IPR009100">
    <property type="entry name" value="AcylCoA_DH/oxidase_NM_dom_sf"/>
</dbReference>
<dbReference type="InterPro" id="IPR013786">
    <property type="entry name" value="AcylCoA_DH/ox_N"/>
</dbReference>
<dbReference type="PANTHER" id="PTHR43884">
    <property type="entry name" value="ACYL-COA DEHYDROGENASE"/>
    <property type="match status" value="1"/>
</dbReference>
<dbReference type="InterPro" id="IPR037069">
    <property type="entry name" value="AcylCoA_DH/ox_N_sf"/>
</dbReference>
<evidence type="ECO:0000313" key="5">
    <source>
        <dbReference type="Proteomes" id="UP001500124"/>
    </source>
</evidence>
<dbReference type="Pfam" id="PF08028">
    <property type="entry name" value="Acyl-CoA_dh_2"/>
    <property type="match status" value="1"/>
</dbReference>
<dbReference type="InterPro" id="IPR036250">
    <property type="entry name" value="AcylCo_DH-like_C"/>
</dbReference>
<comment type="caution">
    <text evidence="4">The sequence shown here is derived from an EMBL/GenBank/DDBJ whole genome shotgun (WGS) entry which is preliminary data.</text>
</comment>
<dbReference type="SUPFAM" id="SSF56645">
    <property type="entry name" value="Acyl-CoA dehydrogenase NM domain-like"/>
    <property type="match status" value="1"/>
</dbReference>
<dbReference type="Gene3D" id="1.20.140.10">
    <property type="entry name" value="Butyryl-CoA Dehydrogenase, subunit A, domain 3"/>
    <property type="match status" value="1"/>
</dbReference>
<reference evidence="5" key="1">
    <citation type="journal article" date="2019" name="Int. J. Syst. Evol. Microbiol.">
        <title>The Global Catalogue of Microorganisms (GCM) 10K type strain sequencing project: providing services to taxonomists for standard genome sequencing and annotation.</title>
        <authorList>
            <consortium name="The Broad Institute Genomics Platform"/>
            <consortium name="The Broad Institute Genome Sequencing Center for Infectious Disease"/>
            <person name="Wu L."/>
            <person name="Ma J."/>
        </authorList>
    </citation>
    <scope>NUCLEOTIDE SEQUENCE [LARGE SCALE GENOMIC DNA]</scope>
    <source>
        <strain evidence="5">JCM 18410</strain>
    </source>
</reference>
<evidence type="ECO:0000259" key="3">
    <source>
        <dbReference type="Pfam" id="PF08028"/>
    </source>
</evidence>
<evidence type="ECO:0000256" key="1">
    <source>
        <dbReference type="ARBA" id="ARBA00023002"/>
    </source>
</evidence>
<dbReference type="PANTHER" id="PTHR43884:SF12">
    <property type="entry name" value="ISOVALERYL-COA DEHYDROGENASE, MITOCHONDRIAL-RELATED"/>
    <property type="match status" value="1"/>
</dbReference>
<dbReference type="InterPro" id="IPR013107">
    <property type="entry name" value="Acyl-CoA_DH_C"/>
</dbReference>
<keyword evidence="1" id="KW-0560">Oxidoreductase</keyword>
<evidence type="ECO:0000259" key="2">
    <source>
        <dbReference type="Pfam" id="PF02771"/>
    </source>
</evidence>
<dbReference type="Pfam" id="PF02771">
    <property type="entry name" value="Acyl-CoA_dh_N"/>
    <property type="match status" value="1"/>
</dbReference>
<evidence type="ECO:0000313" key="4">
    <source>
        <dbReference type="EMBL" id="GAA5078417.1"/>
    </source>
</evidence>
<dbReference type="RefSeq" id="WP_345672062.1">
    <property type="nucleotide sequence ID" value="NZ_BAABKC010000128.1"/>
</dbReference>
<dbReference type="PIRSF" id="PIRSF016578">
    <property type="entry name" value="HsaA"/>
    <property type="match status" value="1"/>
</dbReference>
<gene>
    <name evidence="4" type="ORF">GCM10023336_70070</name>
</gene>
<dbReference type="InterPro" id="IPR046373">
    <property type="entry name" value="Acyl-CoA_Oxase/DH_mid-dom_sf"/>
</dbReference>
<organism evidence="4 5">
    <name type="scientific">Streptomyces similanensis</name>
    <dbReference type="NCBI Taxonomy" id="1274988"/>
    <lineage>
        <taxon>Bacteria</taxon>
        <taxon>Bacillati</taxon>
        <taxon>Actinomycetota</taxon>
        <taxon>Actinomycetes</taxon>
        <taxon>Kitasatosporales</taxon>
        <taxon>Streptomycetaceae</taxon>
        <taxon>Streptomyces</taxon>
    </lineage>
</organism>
<accession>A0ABP9LK16</accession>